<evidence type="ECO:0000313" key="4">
    <source>
        <dbReference type="Proteomes" id="UP000076079"/>
    </source>
</evidence>
<dbReference type="AlphaFoldDB" id="A0A143PQL7"/>
<evidence type="ECO:0000313" key="3">
    <source>
        <dbReference type="EMBL" id="AMY10099.1"/>
    </source>
</evidence>
<dbReference type="KEGG" id="abac:LuPra_03327"/>
<name>A0A143PQL7_LUTPR</name>
<reference evidence="3 4" key="1">
    <citation type="journal article" date="2016" name="Genome Announc.">
        <title>First Complete Genome Sequence of a Subdivision 6 Acidobacterium Strain.</title>
        <authorList>
            <person name="Huang S."/>
            <person name="Vieira S."/>
            <person name="Bunk B."/>
            <person name="Riedel T."/>
            <person name="Sproer C."/>
            <person name="Overmann J."/>
        </authorList>
    </citation>
    <scope>NUCLEOTIDE SEQUENCE [LARGE SCALE GENOMIC DNA]</scope>
    <source>
        <strain evidence="4">DSM 100886 HEG_-6_39</strain>
    </source>
</reference>
<dbReference type="PANTHER" id="PTHR38591:SF1">
    <property type="entry name" value="BLL1000 PROTEIN"/>
    <property type="match status" value="1"/>
</dbReference>
<dbReference type="GO" id="GO:0016787">
    <property type="term" value="F:hydrolase activity"/>
    <property type="evidence" value="ECO:0007669"/>
    <property type="project" value="UniProtKB-KW"/>
</dbReference>
<organism evidence="3 4">
    <name type="scientific">Luteitalea pratensis</name>
    <dbReference type="NCBI Taxonomy" id="1855912"/>
    <lineage>
        <taxon>Bacteria</taxon>
        <taxon>Pseudomonadati</taxon>
        <taxon>Acidobacteriota</taxon>
        <taxon>Vicinamibacteria</taxon>
        <taxon>Vicinamibacterales</taxon>
        <taxon>Vicinamibacteraceae</taxon>
        <taxon>Luteitalea</taxon>
    </lineage>
</organism>
<feature type="signal peptide" evidence="1">
    <location>
        <begin position="1"/>
        <end position="21"/>
    </location>
</feature>
<gene>
    <name evidence="3" type="ORF">LuPra_03327</name>
</gene>
<dbReference type="InterPro" id="IPR023374">
    <property type="entry name" value="AttH-like_dom_sf"/>
</dbReference>
<evidence type="ECO:0000259" key="2">
    <source>
        <dbReference type="Pfam" id="PF07143"/>
    </source>
</evidence>
<feature type="domain" description="AttH" evidence="2">
    <location>
        <begin position="103"/>
        <end position="273"/>
    </location>
</feature>
<keyword evidence="4" id="KW-1185">Reference proteome</keyword>
<dbReference type="SUPFAM" id="SSF159245">
    <property type="entry name" value="AttH-like"/>
    <property type="match status" value="1"/>
</dbReference>
<dbReference type="InterPro" id="IPR010791">
    <property type="entry name" value="AttH_dom"/>
</dbReference>
<dbReference type="RefSeq" id="WP_157899288.1">
    <property type="nucleotide sequence ID" value="NZ_CP015136.1"/>
</dbReference>
<dbReference type="Proteomes" id="UP000076079">
    <property type="component" value="Chromosome"/>
</dbReference>
<reference evidence="4" key="2">
    <citation type="submission" date="2016-04" db="EMBL/GenBank/DDBJ databases">
        <title>First Complete Genome Sequence of a Subdivision 6 Acidobacterium.</title>
        <authorList>
            <person name="Huang S."/>
            <person name="Vieira S."/>
            <person name="Bunk B."/>
            <person name="Riedel T."/>
            <person name="Sproeer C."/>
            <person name="Overmann J."/>
        </authorList>
    </citation>
    <scope>NUCLEOTIDE SEQUENCE [LARGE SCALE GENOMIC DNA]</scope>
    <source>
        <strain evidence="4">DSM 100886 HEG_-6_39</strain>
    </source>
</reference>
<dbReference type="Gene3D" id="2.40.370.10">
    <property type="entry name" value="AttH-like domain"/>
    <property type="match status" value="2"/>
</dbReference>
<sequence length="429" mass="47367" precursor="true">MRSLARAVATVSLALAGFAMVATPLRGVPGRDRLRQSRGVEMDEVRYERGEAVGRSESGPYRSEGLSEGGPYLPVADPWTRAAPTRPVRLPGDHVSHPEYRLEWWYYTGNARGDDGRAYGYQVTFFRVGVDAAPVNPSSFAVRDLYMAHVAVTDIDGRRHVFADRLNRAGVHWAGARIDRYEVWNDNWRVSLDARGRHRLVVDAGAFALDLTLDPGKPGVLQGDRGYSRKGQDPGNASHYYSLTRMPSTGTLRLQGRTVVITGNSWMDHEFGTSALDAGTRGWDWFALQLDDGRELMLYQLRQADGTPNPFSSGTIVDRDGRTEHLKVGDFTVTPGRTWRSAASGATYPVEWDVQVPRAGLTLAVRAAVDAQELRTRRSTNVTYWEGAVHVSGRDASPRRPSSQPTPVNGVGYLELTGYSGAKMSDVMR</sequence>
<dbReference type="EMBL" id="CP015136">
    <property type="protein sequence ID" value="AMY10099.1"/>
    <property type="molecule type" value="Genomic_DNA"/>
</dbReference>
<accession>A0A143PQL7</accession>
<dbReference type="Pfam" id="PF17186">
    <property type="entry name" value="Lipocalin_9"/>
    <property type="match status" value="1"/>
</dbReference>
<protein>
    <submittedName>
        <fullName evidence="3">Putative secreted hydrolase</fullName>
    </submittedName>
</protein>
<proteinExistence type="predicted"/>
<evidence type="ECO:0000256" key="1">
    <source>
        <dbReference type="SAM" id="SignalP"/>
    </source>
</evidence>
<keyword evidence="3" id="KW-0378">Hydrolase</keyword>
<feature type="chain" id="PRO_5007511864" evidence="1">
    <location>
        <begin position="22"/>
        <end position="429"/>
    </location>
</feature>
<dbReference type="PATRIC" id="fig|1813736.3.peg.3533"/>
<keyword evidence="1" id="KW-0732">Signal</keyword>
<dbReference type="OrthoDB" id="9770826at2"/>
<dbReference type="PANTHER" id="PTHR38591">
    <property type="entry name" value="HYDROLASE"/>
    <property type="match status" value="1"/>
</dbReference>
<dbReference type="Pfam" id="PF07143">
    <property type="entry name" value="CrtC"/>
    <property type="match status" value="1"/>
</dbReference>
<dbReference type="STRING" id="1855912.LuPra_03327"/>